<dbReference type="AlphaFoldDB" id="A0A9Q4KU56"/>
<dbReference type="GO" id="GO:0008408">
    <property type="term" value="F:3'-5' exonuclease activity"/>
    <property type="evidence" value="ECO:0007669"/>
    <property type="project" value="InterPro"/>
</dbReference>
<reference evidence="9" key="1">
    <citation type="submission" date="2022-01" db="EMBL/GenBank/DDBJ databases">
        <title>Draft genome of Methanogenium marinum DSM 15558.</title>
        <authorList>
            <person name="Chen S.-C."/>
            <person name="You Y.-T."/>
        </authorList>
    </citation>
    <scope>NUCLEOTIDE SEQUENCE</scope>
    <source>
        <strain evidence="9">DSM 15558</strain>
    </source>
</reference>
<dbReference type="GO" id="GO:0006259">
    <property type="term" value="P:DNA metabolic process"/>
    <property type="evidence" value="ECO:0007669"/>
    <property type="project" value="InterPro"/>
</dbReference>
<evidence type="ECO:0000256" key="5">
    <source>
        <dbReference type="ARBA" id="ARBA00022801"/>
    </source>
</evidence>
<dbReference type="Gene3D" id="3.60.21.10">
    <property type="match status" value="1"/>
</dbReference>
<feature type="domain" description="Calcineurin-like phosphoesterase" evidence="7">
    <location>
        <begin position="13"/>
        <end position="223"/>
    </location>
</feature>
<keyword evidence="10" id="KW-1185">Reference proteome</keyword>
<dbReference type="NCBIfam" id="TIGR00619">
    <property type="entry name" value="sbcd"/>
    <property type="match status" value="1"/>
</dbReference>
<evidence type="ECO:0000256" key="1">
    <source>
        <dbReference type="ARBA" id="ARBA00010555"/>
    </source>
</evidence>
<evidence type="ECO:0000259" key="8">
    <source>
        <dbReference type="Pfam" id="PF12320"/>
    </source>
</evidence>
<dbReference type="EMBL" id="JAKELO010000002">
    <property type="protein sequence ID" value="MDE4908333.1"/>
    <property type="molecule type" value="Genomic_DNA"/>
</dbReference>
<evidence type="ECO:0000313" key="10">
    <source>
        <dbReference type="Proteomes" id="UP001143747"/>
    </source>
</evidence>
<feature type="domain" description="Nuclease SbcCD subunit D C-terminal" evidence="8">
    <location>
        <begin position="274"/>
        <end position="367"/>
    </location>
</feature>
<dbReference type="InterPro" id="IPR050535">
    <property type="entry name" value="DNA_Repair-Maintenance_Comp"/>
</dbReference>
<dbReference type="InterPro" id="IPR004593">
    <property type="entry name" value="SbcD"/>
</dbReference>
<dbReference type="PANTHER" id="PTHR30337">
    <property type="entry name" value="COMPONENT OF ATP-DEPENDENT DSDNA EXONUCLEASE"/>
    <property type="match status" value="1"/>
</dbReference>
<evidence type="ECO:0000256" key="2">
    <source>
        <dbReference type="ARBA" id="ARBA00011322"/>
    </source>
</evidence>
<accession>A0A9Q4KU56</accession>
<dbReference type="SUPFAM" id="SSF56300">
    <property type="entry name" value="Metallo-dependent phosphatases"/>
    <property type="match status" value="1"/>
</dbReference>
<dbReference type="Pfam" id="PF00149">
    <property type="entry name" value="Metallophos"/>
    <property type="match status" value="1"/>
</dbReference>
<protein>
    <recommendedName>
        <fullName evidence="3">Nuclease SbcCD subunit D</fullName>
    </recommendedName>
</protein>
<dbReference type="InterPro" id="IPR041796">
    <property type="entry name" value="Mre11_N"/>
</dbReference>
<dbReference type="PANTHER" id="PTHR30337:SF0">
    <property type="entry name" value="NUCLEASE SBCCD SUBUNIT D"/>
    <property type="match status" value="1"/>
</dbReference>
<dbReference type="Proteomes" id="UP001143747">
    <property type="component" value="Unassembled WGS sequence"/>
</dbReference>
<proteinExistence type="inferred from homology"/>
<dbReference type="InterPro" id="IPR004843">
    <property type="entry name" value="Calcineurin-like_PHP"/>
</dbReference>
<dbReference type="Pfam" id="PF12320">
    <property type="entry name" value="SbcD_C"/>
    <property type="match status" value="1"/>
</dbReference>
<evidence type="ECO:0000256" key="4">
    <source>
        <dbReference type="ARBA" id="ARBA00022722"/>
    </source>
</evidence>
<evidence type="ECO:0000256" key="3">
    <source>
        <dbReference type="ARBA" id="ARBA00013365"/>
    </source>
</evidence>
<dbReference type="CDD" id="cd00840">
    <property type="entry name" value="MPP_Mre11_N"/>
    <property type="match status" value="1"/>
</dbReference>
<comment type="similarity">
    <text evidence="1">Belongs to the SbcD family.</text>
</comment>
<keyword evidence="5" id="KW-0378">Hydrolase</keyword>
<dbReference type="Gene3D" id="3.30.160.720">
    <property type="match status" value="1"/>
</dbReference>
<evidence type="ECO:0000259" key="7">
    <source>
        <dbReference type="Pfam" id="PF00149"/>
    </source>
</evidence>
<evidence type="ECO:0000256" key="6">
    <source>
        <dbReference type="ARBA" id="ARBA00022839"/>
    </source>
</evidence>
<comment type="caution">
    <text evidence="9">The sequence shown here is derived from an EMBL/GenBank/DDBJ whole genome shotgun (WGS) entry which is preliminary data.</text>
</comment>
<gene>
    <name evidence="9" type="ORF">L0665_06880</name>
</gene>
<keyword evidence="6 9" id="KW-0269">Exonuclease</keyword>
<dbReference type="InterPro" id="IPR029052">
    <property type="entry name" value="Metallo-depent_PP-like"/>
</dbReference>
<sequence length="401" mass="43078">MTLCGRRRDTEAAAFLDWLADVIERESVDLLLVTGDIFDNGTPSARSQTLYYRFLTKAAAAGCRHIIITAGNHDSPAFLEAPHEILEALNIHVVGTAGAGKPGGTFLLDGSDKTPQLIVAAVPFLRDRDIRRSAPGASIGEKASQVREGVRSLYNEAWEAACAMQPSSGPKVPVIITGHLFAAGGKTIEGDGVRDQVAGFIERVGADIFPTDAAYVALGHLHVPQTVAGINTIRYPGSPIPVGFGEAEQRKEVILVTTGSEIPTVVRPVPVPQFRRLATIQGDLLTIRHKIGELRMTGGPVWAEVIYNGSVLPGDLMGEVTGMTEGSEIEVLKVKDIRLVSEALSAYQSCEELEELTETEVFERCMETADIPSEQQERLMATFREVLSAMDSDGTDGGNLS</sequence>
<dbReference type="GO" id="GO:0004519">
    <property type="term" value="F:endonuclease activity"/>
    <property type="evidence" value="ECO:0007669"/>
    <property type="project" value="InterPro"/>
</dbReference>
<comment type="subunit">
    <text evidence="2">Heterodimer of SbcC and SbcD.</text>
</comment>
<evidence type="ECO:0000313" key="9">
    <source>
        <dbReference type="EMBL" id="MDE4908333.1"/>
    </source>
</evidence>
<keyword evidence="4" id="KW-0540">Nuclease</keyword>
<organism evidence="9 10">
    <name type="scientific">Methanogenium marinum</name>
    <dbReference type="NCBI Taxonomy" id="348610"/>
    <lineage>
        <taxon>Archaea</taxon>
        <taxon>Methanobacteriati</taxon>
        <taxon>Methanobacteriota</taxon>
        <taxon>Stenosarchaea group</taxon>
        <taxon>Methanomicrobia</taxon>
        <taxon>Methanomicrobiales</taxon>
        <taxon>Methanomicrobiaceae</taxon>
        <taxon>Methanogenium</taxon>
    </lineage>
</organism>
<dbReference type="InterPro" id="IPR026843">
    <property type="entry name" value="SbcD_C"/>
</dbReference>
<name>A0A9Q4KU56_9EURY</name>